<evidence type="ECO:0000313" key="6">
    <source>
        <dbReference type="EMBL" id="PSJ48491.1"/>
    </source>
</evidence>
<evidence type="ECO:0000256" key="3">
    <source>
        <dbReference type="ARBA" id="ARBA00023125"/>
    </source>
</evidence>
<dbReference type="Gene3D" id="2.60.120.10">
    <property type="entry name" value="Jelly Rolls"/>
    <property type="match status" value="1"/>
</dbReference>
<dbReference type="PANTHER" id="PTHR11019:SF159">
    <property type="entry name" value="TRANSCRIPTIONAL REGULATOR-RELATED"/>
    <property type="match status" value="1"/>
</dbReference>
<dbReference type="RefSeq" id="WP_106451940.1">
    <property type="nucleotide sequence ID" value="NZ_PXYH01000001.1"/>
</dbReference>
<keyword evidence="3" id="KW-0238">DNA-binding</keyword>
<dbReference type="SUPFAM" id="SSF51182">
    <property type="entry name" value="RmlC-like cupins"/>
    <property type="match status" value="1"/>
</dbReference>
<dbReference type="InterPro" id="IPR018062">
    <property type="entry name" value="HTH_AraC-typ_CS"/>
</dbReference>
<dbReference type="InterPro" id="IPR003313">
    <property type="entry name" value="AraC-bd"/>
</dbReference>
<evidence type="ECO:0000259" key="5">
    <source>
        <dbReference type="PROSITE" id="PS01124"/>
    </source>
</evidence>
<comment type="caution">
    <text evidence="6">The sequence shown here is derived from an EMBL/GenBank/DDBJ whole genome shotgun (WGS) entry which is preliminary data.</text>
</comment>
<keyword evidence="2" id="KW-0805">Transcription regulation</keyword>
<keyword evidence="7" id="KW-1185">Reference proteome</keyword>
<evidence type="ECO:0000256" key="4">
    <source>
        <dbReference type="ARBA" id="ARBA00023163"/>
    </source>
</evidence>
<dbReference type="AlphaFoldDB" id="A0A2P7RE54"/>
<dbReference type="GO" id="GO:0043565">
    <property type="term" value="F:sequence-specific DNA binding"/>
    <property type="evidence" value="ECO:0007669"/>
    <property type="project" value="InterPro"/>
</dbReference>
<keyword evidence="4" id="KW-0804">Transcription</keyword>
<sequence>MDCRPTDIPPDPLQALARLRRLPRPVLGQALSLPNQAIDRPHRHPWIQLSYAECGVITVDTAGARYLAPPSRAVWIPPGLTHAVQIAPGTRIRSLYIEADALPARACQVVEISPLLRELILAFGGLAVEYDETGAEGRLVRVLLDQLAGASACDLVLPWPRDPRLQPLCRQLAAQPDCPLPLGHFSARLGLGEKTLSRAFLADTGMSFRQWRQRCRLLAALPLLERGERITDVALACGYDSLSAFIAAFRAWLGHTPGEHVRARR</sequence>
<proteinExistence type="predicted"/>
<dbReference type="InterPro" id="IPR011051">
    <property type="entry name" value="RmlC_Cupin_sf"/>
</dbReference>
<reference evidence="6 7" key="1">
    <citation type="submission" date="2018-03" db="EMBL/GenBank/DDBJ databases">
        <title>The draft genome of Zobellella taiwanensis JCM 13381.</title>
        <authorList>
            <person name="Liu L."/>
            <person name="Li L."/>
            <person name="Wang T."/>
            <person name="Zhang X."/>
            <person name="Liang L."/>
        </authorList>
    </citation>
    <scope>NUCLEOTIDE SEQUENCE [LARGE SCALE GENOMIC DNA]</scope>
    <source>
        <strain evidence="6 7">JCM 13381</strain>
    </source>
</reference>
<dbReference type="OrthoDB" id="5949386at2"/>
<dbReference type="InterPro" id="IPR014710">
    <property type="entry name" value="RmlC-like_jellyroll"/>
</dbReference>
<dbReference type="GO" id="GO:0003700">
    <property type="term" value="F:DNA-binding transcription factor activity"/>
    <property type="evidence" value="ECO:0007669"/>
    <property type="project" value="InterPro"/>
</dbReference>
<keyword evidence="1" id="KW-0678">Repressor</keyword>
<evidence type="ECO:0000256" key="2">
    <source>
        <dbReference type="ARBA" id="ARBA00023015"/>
    </source>
</evidence>
<dbReference type="SUPFAM" id="SSF46689">
    <property type="entry name" value="Homeodomain-like"/>
    <property type="match status" value="1"/>
</dbReference>
<dbReference type="CDD" id="cd06124">
    <property type="entry name" value="cupin_NimR-like_N"/>
    <property type="match status" value="1"/>
</dbReference>
<dbReference type="FunFam" id="1.10.10.60:FF:000132">
    <property type="entry name" value="AraC family transcriptional regulator"/>
    <property type="match status" value="1"/>
</dbReference>
<dbReference type="PROSITE" id="PS01124">
    <property type="entry name" value="HTH_ARAC_FAMILY_2"/>
    <property type="match status" value="1"/>
</dbReference>
<feature type="domain" description="HTH araC/xylS-type" evidence="5">
    <location>
        <begin position="166"/>
        <end position="263"/>
    </location>
</feature>
<accession>A0A2P7RE54</accession>
<dbReference type="EMBL" id="PXYH01000001">
    <property type="protein sequence ID" value="PSJ48491.1"/>
    <property type="molecule type" value="Genomic_DNA"/>
</dbReference>
<dbReference type="Proteomes" id="UP000242181">
    <property type="component" value="Unassembled WGS sequence"/>
</dbReference>
<protein>
    <submittedName>
        <fullName evidence="6">AraC family transcriptional regulator</fullName>
    </submittedName>
</protein>
<dbReference type="PANTHER" id="PTHR11019">
    <property type="entry name" value="HTH-TYPE TRANSCRIPTIONAL REGULATOR NIMR"/>
    <property type="match status" value="1"/>
</dbReference>
<organism evidence="6 7">
    <name type="scientific">Zobellella taiwanensis</name>
    <dbReference type="NCBI Taxonomy" id="347535"/>
    <lineage>
        <taxon>Bacteria</taxon>
        <taxon>Pseudomonadati</taxon>
        <taxon>Pseudomonadota</taxon>
        <taxon>Gammaproteobacteria</taxon>
        <taxon>Aeromonadales</taxon>
        <taxon>Aeromonadaceae</taxon>
        <taxon>Zobellella</taxon>
    </lineage>
</organism>
<evidence type="ECO:0000313" key="7">
    <source>
        <dbReference type="Proteomes" id="UP000242181"/>
    </source>
</evidence>
<dbReference type="SMART" id="SM00342">
    <property type="entry name" value="HTH_ARAC"/>
    <property type="match status" value="1"/>
</dbReference>
<evidence type="ECO:0000256" key="1">
    <source>
        <dbReference type="ARBA" id="ARBA00022491"/>
    </source>
</evidence>
<dbReference type="InterPro" id="IPR009057">
    <property type="entry name" value="Homeodomain-like_sf"/>
</dbReference>
<dbReference type="Pfam" id="PF02311">
    <property type="entry name" value="AraC_binding"/>
    <property type="match status" value="1"/>
</dbReference>
<name>A0A2P7RE54_9GAMM</name>
<dbReference type="Pfam" id="PF12833">
    <property type="entry name" value="HTH_18"/>
    <property type="match status" value="1"/>
</dbReference>
<dbReference type="Gene3D" id="1.10.10.60">
    <property type="entry name" value="Homeodomain-like"/>
    <property type="match status" value="1"/>
</dbReference>
<gene>
    <name evidence="6" type="ORF">C7I36_01315</name>
</gene>
<dbReference type="PROSITE" id="PS00041">
    <property type="entry name" value="HTH_ARAC_FAMILY_1"/>
    <property type="match status" value="1"/>
</dbReference>
<dbReference type="InterPro" id="IPR018060">
    <property type="entry name" value="HTH_AraC"/>
</dbReference>